<evidence type="ECO:0000313" key="3">
    <source>
        <dbReference type="Proteomes" id="UP000000552"/>
    </source>
</evidence>
<sequence length="209" mass="23214">MRRNDRRTFDVRSSRPISFWPPNLHARQPREASVEPKDVQEPRDIAARRLSMVIEQYVEARKRRYDFVSTDQAARVIRKILKPADPALSDRKLDDMVTAVAVKNGLAVAFDRGVRAPTDGTEADLSRKEPTMRAPRETPDVAGAVDAILATQAAPLSQNTPLSQLTPLSMRAVISLLRERTGTKRSDADLEGLIAKKAAVLDVHLSRNG</sequence>
<organism evidence="2 3">
    <name type="scientific">Mesorhizobium japonicum (strain LMG 29417 / CECT 9101 / MAFF 303099)</name>
    <name type="common">Mesorhizobium loti (strain MAFF 303099)</name>
    <dbReference type="NCBI Taxonomy" id="266835"/>
    <lineage>
        <taxon>Bacteria</taxon>
        <taxon>Pseudomonadati</taxon>
        <taxon>Pseudomonadota</taxon>
        <taxon>Alphaproteobacteria</taxon>
        <taxon>Hyphomicrobiales</taxon>
        <taxon>Phyllobacteriaceae</taxon>
        <taxon>Mesorhizobium</taxon>
    </lineage>
</organism>
<dbReference type="EMBL" id="BA000012">
    <property type="protein sequence ID" value="BAB48235.1"/>
    <property type="molecule type" value="Genomic_DNA"/>
</dbReference>
<evidence type="ECO:0000256" key="1">
    <source>
        <dbReference type="SAM" id="MobiDB-lite"/>
    </source>
</evidence>
<gene>
    <name evidence="2" type="ordered locus">mlr0694</name>
</gene>
<dbReference type="HOGENOM" id="CLU_1480391_0_0_5"/>
<name>Q98M78_RHILO</name>
<dbReference type="Proteomes" id="UP000000552">
    <property type="component" value="Chromosome"/>
</dbReference>
<reference evidence="2 3" key="1">
    <citation type="journal article" date="2000" name="DNA Res.">
        <title>Complete genome structure of the nitrogen-fixing symbiotic bacterium Mesorhizobium loti.</title>
        <authorList>
            <person name="Kaneko T."/>
            <person name="Nakamura Y."/>
            <person name="Sato S."/>
            <person name="Asamizu E."/>
            <person name="Kato T."/>
            <person name="Sasamoto S."/>
            <person name="Watanabe A."/>
            <person name="Idesawa K."/>
            <person name="Ishikawa A."/>
            <person name="Kawashima K."/>
            <person name="Kimura T."/>
            <person name="Kishida Y."/>
            <person name="Kiyokawa C."/>
            <person name="Kohara M."/>
            <person name="Matsumoto M."/>
            <person name="Matsuno A."/>
            <person name="Mochizuki Y."/>
            <person name="Nakayama S."/>
            <person name="Nakazaki N."/>
            <person name="Shimpo S."/>
            <person name="Sugimoto M."/>
            <person name="Takeuchi C."/>
            <person name="Yamada M."/>
            <person name="Tabata S."/>
        </authorList>
    </citation>
    <scope>NUCLEOTIDE SEQUENCE [LARGE SCALE GENOMIC DNA]</scope>
    <source>
        <strain evidence="3">LMG 29417 / CECT 9101 / MAFF 303099</strain>
    </source>
</reference>
<feature type="compositionally biased region" description="Basic and acidic residues" evidence="1">
    <location>
        <begin position="28"/>
        <end position="40"/>
    </location>
</feature>
<protein>
    <submittedName>
        <fullName evidence="2">Mlr0694 protein</fullName>
    </submittedName>
</protein>
<dbReference type="KEGG" id="mlo:mlr0694"/>
<feature type="region of interest" description="Disordered" evidence="1">
    <location>
        <begin position="20"/>
        <end position="40"/>
    </location>
</feature>
<accession>Q98M78</accession>
<evidence type="ECO:0000313" key="2">
    <source>
        <dbReference type="EMBL" id="BAB48235.1"/>
    </source>
</evidence>
<proteinExistence type="predicted"/>
<dbReference type="AlphaFoldDB" id="Q98M78"/>